<evidence type="ECO:0000313" key="5">
    <source>
        <dbReference type="Proteomes" id="UP000196027"/>
    </source>
</evidence>
<dbReference type="OrthoDB" id="9812260at2"/>
<gene>
    <name evidence="4" type="ORF">OLMES_1758</name>
</gene>
<dbReference type="KEGG" id="ome:OLMES_1758"/>
<reference evidence="4 5" key="1">
    <citation type="submission" date="2017-05" db="EMBL/GenBank/DDBJ databases">
        <title>Genomic insights into alkan degradation activity of Oleiphilus messinensis.</title>
        <authorList>
            <person name="Kozyavkin S.A."/>
            <person name="Slesarev A.I."/>
            <person name="Golyshin P.N."/>
            <person name="Korzhenkov A."/>
            <person name="Golyshina O.N."/>
            <person name="Toshchakov S.V."/>
        </authorList>
    </citation>
    <scope>NUCLEOTIDE SEQUENCE [LARGE SCALE GENOMIC DNA]</scope>
    <source>
        <strain evidence="4 5">ME102</strain>
    </source>
</reference>
<dbReference type="PROSITE" id="PS50887">
    <property type="entry name" value="GGDEF"/>
    <property type="match status" value="1"/>
</dbReference>
<dbReference type="EMBL" id="CP021425">
    <property type="protein sequence ID" value="ARU55833.1"/>
    <property type="molecule type" value="Genomic_DNA"/>
</dbReference>
<dbReference type="Proteomes" id="UP000196027">
    <property type="component" value="Chromosome"/>
</dbReference>
<dbReference type="CDD" id="cd01949">
    <property type="entry name" value="GGDEF"/>
    <property type="match status" value="1"/>
</dbReference>
<accession>A0A1Y0I8X3</accession>
<dbReference type="InterPro" id="IPR029787">
    <property type="entry name" value="Nucleotide_cyclase"/>
</dbReference>
<evidence type="ECO:0000256" key="1">
    <source>
        <dbReference type="ARBA" id="ARBA00012528"/>
    </source>
</evidence>
<dbReference type="InterPro" id="IPR035965">
    <property type="entry name" value="PAS-like_dom_sf"/>
</dbReference>
<dbReference type="Gene3D" id="3.30.70.270">
    <property type="match status" value="1"/>
</dbReference>
<dbReference type="InterPro" id="IPR000160">
    <property type="entry name" value="GGDEF_dom"/>
</dbReference>
<dbReference type="InterPro" id="IPR050469">
    <property type="entry name" value="Diguanylate_Cyclase"/>
</dbReference>
<sequence length="304" mass="34116">MDYSSIEFDRVVDALDLCVWVLGGDLQHSPSVLYSNETFAQWVSAARNESAGETLAFLFSPADRKELMNCVQQVVESKKSALAQLGFLGLDETHCQIDFVVKPLAFKKGVVTQCLLVEARRSSPVDQVGTVGSTGKPYIDGDDLNLLEQQTDPETGVYNRRYLFEQVERECLRLQRYGSPFAMLAVEIREREGAHGELSWNEMESQLNRLEHWVPVLAELVRGEFRAQDVIGRYQPDQFAVLMPETTEAQAQEVVDRLRGLMSRADNIPKDAEVVVGVTEGRASDVHFSETLLRLDEVMTTLNG</sequence>
<dbReference type="AlphaFoldDB" id="A0A1Y0I8X3"/>
<dbReference type="SUPFAM" id="SSF55073">
    <property type="entry name" value="Nucleotide cyclase"/>
    <property type="match status" value="1"/>
</dbReference>
<dbReference type="SUPFAM" id="SSF55785">
    <property type="entry name" value="PYP-like sensor domain (PAS domain)"/>
    <property type="match status" value="1"/>
</dbReference>
<keyword evidence="5" id="KW-1185">Reference proteome</keyword>
<dbReference type="EC" id="2.7.7.65" evidence="1"/>
<evidence type="ECO:0000259" key="3">
    <source>
        <dbReference type="PROSITE" id="PS50887"/>
    </source>
</evidence>
<organism evidence="4 5">
    <name type="scientific">Oleiphilus messinensis</name>
    <dbReference type="NCBI Taxonomy" id="141451"/>
    <lineage>
        <taxon>Bacteria</taxon>
        <taxon>Pseudomonadati</taxon>
        <taxon>Pseudomonadota</taxon>
        <taxon>Gammaproteobacteria</taxon>
        <taxon>Oceanospirillales</taxon>
        <taxon>Oleiphilaceae</taxon>
        <taxon>Oleiphilus</taxon>
    </lineage>
</organism>
<dbReference type="PANTHER" id="PTHR45138:SF9">
    <property type="entry name" value="DIGUANYLATE CYCLASE DGCM-RELATED"/>
    <property type="match status" value="1"/>
</dbReference>
<comment type="catalytic activity">
    <reaction evidence="2">
        <text>2 GTP = 3',3'-c-di-GMP + 2 diphosphate</text>
        <dbReference type="Rhea" id="RHEA:24898"/>
        <dbReference type="ChEBI" id="CHEBI:33019"/>
        <dbReference type="ChEBI" id="CHEBI:37565"/>
        <dbReference type="ChEBI" id="CHEBI:58805"/>
        <dbReference type="EC" id="2.7.7.65"/>
    </reaction>
</comment>
<protein>
    <recommendedName>
        <fullName evidence="1">diguanylate cyclase</fullName>
        <ecNumber evidence="1">2.7.7.65</ecNumber>
    </recommendedName>
</protein>
<dbReference type="InterPro" id="IPR043128">
    <property type="entry name" value="Rev_trsase/Diguanyl_cyclase"/>
</dbReference>
<feature type="domain" description="GGDEF" evidence="3">
    <location>
        <begin position="179"/>
        <end position="304"/>
    </location>
</feature>
<evidence type="ECO:0000313" key="4">
    <source>
        <dbReference type="EMBL" id="ARU55833.1"/>
    </source>
</evidence>
<proteinExistence type="predicted"/>
<evidence type="ECO:0000256" key="2">
    <source>
        <dbReference type="ARBA" id="ARBA00034247"/>
    </source>
</evidence>
<dbReference type="GO" id="GO:0043709">
    <property type="term" value="P:cell adhesion involved in single-species biofilm formation"/>
    <property type="evidence" value="ECO:0007669"/>
    <property type="project" value="TreeGrafter"/>
</dbReference>
<dbReference type="Pfam" id="PF00990">
    <property type="entry name" value="GGDEF"/>
    <property type="match status" value="1"/>
</dbReference>
<dbReference type="GO" id="GO:0005886">
    <property type="term" value="C:plasma membrane"/>
    <property type="evidence" value="ECO:0007669"/>
    <property type="project" value="TreeGrafter"/>
</dbReference>
<dbReference type="SMART" id="SM00267">
    <property type="entry name" value="GGDEF"/>
    <property type="match status" value="1"/>
</dbReference>
<name>A0A1Y0I8X3_9GAMM</name>
<dbReference type="RefSeq" id="WP_087460893.1">
    <property type="nucleotide sequence ID" value="NZ_CP021425.1"/>
</dbReference>
<dbReference type="GO" id="GO:1902201">
    <property type="term" value="P:negative regulation of bacterial-type flagellum-dependent cell motility"/>
    <property type="evidence" value="ECO:0007669"/>
    <property type="project" value="TreeGrafter"/>
</dbReference>
<dbReference type="GO" id="GO:0052621">
    <property type="term" value="F:diguanylate cyclase activity"/>
    <property type="evidence" value="ECO:0007669"/>
    <property type="project" value="UniProtKB-EC"/>
</dbReference>
<dbReference type="PANTHER" id="PTHR45138">
    <property type="entry name" value="REGULATORY COMPONENTS OF SENSORY TRANSDUCTION SYSTEM"/>
    <property type="match status" value="1"/>
</dbReference>
<dbReference type="NCBIfam" id="TIGR00254">
    <property type="entry name" value="GGDEF"/>
    <property type="match status" value="1"/>
</dbReference>